<dbReference type="GO" id="GO:0005886">
    <property type="term" value="C:plasma membrane"/>
    <property type="evidence" value="ECO:0007669"/>
    <property type="project" value="UniProtKB-SubCell"/>
</dbReference>
<feature type="transmembrane region" description="Helical" evidence="6">
    <location>
        <begin position="86"/>
        <end position="106"/>
    </location>
</feature>
<evidence type="ECO:0000313" key="8">
    <source>
        <dbReference type="Proteomes" id="UP000070257"/>
    </source>
</evidence>
<keyword evidence="5 6" id="KW-0472">Membrane</keyword>
<gene>
    <name evidence="7" type="ORF">AKJ39_03445</name>
</gene>
<dbReference type="GO" id="GO:0015658">
    <property type="term" value="F:branched-chain amino acid transmembrane transporter activity"/>
    <property type="evidence" value="ECO:0007669"/>
    <property type="project" value="InterPro"/>
</dbReference>
<feature type="transmembrane region" description="Helical" evidence="6">
    <location>
        <begin position="113"/>
        <end position="135"/>
    </location>
</feature>
<keyword evidence="8" id="KW-1185">Reference proteome</keyword>
<name>A0A656YYG7_9EURY</name>
<accession>A0A656YYG7</accession>
<evidence type="ECO:0000256" key="5">
    <source>
        <dbReference type="ARBA" id="ARBA00023136"/>
    </source>
</evidence>
<feature type="transmembrane region" description="Helical" evidence="6">
    <location>
        <begin position="155"/>
        <end position="171"/>
    </location>
</feature>
<evidence type="ECO:0008006" key="9">
    <source>
        <dbReference type="Google" id="ProtNLM"/>
    </source>
</evidence>
<evidence type="ECO:0000256" key="4">
    <source>
        <dbReference type="ARBA" id="ARBA00022989"/>
    </source>
</evidence>
<dbReference type="CDD" id="cd06581">
    <property type="entry name" value="TM_PBP1_LivM_like"/>
    <property type="match status" value="1"/>
</dbReference>
<organism evidence="7 8">
    <name type="scientific">candidate division MSBL1 archaeon SCGC-AAA259J03</name>
    <dbReference type="NCBI Taxonomy" id="1698269"/>
    <lineage>
        <taxon>Archaea</taxon>
        <taxon>Methanobacteriati</taxon>
        <taxon>Methanobacteriota</taxon>
        <taxon>candidate division MSBL1</taxon>
    </lineage>
</organism>
<dbReference type="PANTHER" id="PTHR30482:SF20">
    <property type="entry name" value="HIGH-AFFINITY BRANCHED-CHAIN AMINO ACID TRANSPORT SYSTEM PERMEASE PROTEIN LIVM"/>
    <property type="match status" value="1"/>
</dbReference>
<comment type="subcellular location">
    <subcellularLocation>
        <location evidence="1">Cell membrane</location>
        <topology evidence="1">Multi-pass membrane protein</topology>
    </subcellularLocation>
</comment>
<dbReference type="AlphaFoldDB" id="A0A656YYG7"/>
<evidence type="ECO:0000256" key="1">
    <source>
        <dbReference type="ARBA" id="ARBA00004651"/>
    </source>
</evidence>
<keyword evidence="3 6" id="KW-0812">Transmembrane</keyword>
<feature type="transmembrane region" description="Helical" evidence="6">
    <location>
        <begin position="61"/>
        <end position="80"/>
    </location>
</feature>
<dbReference type="Pfam" id="PF02653">
    <property type="entry name" value="BPD_transp_2"/>
    <property type="match status" value="1"/>
</dbReference>
<feature type="transmembrane region" description="Helical" evidence="6">
    <location>
        <begin position="276"/>
        <end position="294"/>
    </location>
</feature>
<evidence type="ECO:0000256" key="6">
    <source>
        <dbReference type="SAM" id="Phobius"/>
    </source>
</evidence>
<comment type="caution">
    <text evidence="7">The sequence shown here is derived from an EMBL/GenBank/DDBJ whole genome shotgun (WGS) entry which is preliminary data.</text>
</comment>
<evidence type="ECO:0000256" key="2">
    <source>
        <dbReference type="ARBA" id="ARBA00022475"/>
    </source>
</evidence>
<evidence type="ECO:0000313" key="7">
    <source>
        <dbReference type="EMBL" id="KXA97317.1"/>
    </source>
</evidence>
<keyword evidence="2" id="KW-1003">Cell membrane</keyword>
<protein>
    <recommendedName>
        <fullName evidence="9">Branched-chain amino acid ABC transporter permease</fullName>
    </recommendedName>
</protein>
<feature type="transmembrane region" description="Helical" evidence="6">
    <location>
        <begin position="205"/>
        <end position="225"/>
    </location>
</feature>
<feature type="transmembrane region" description="Helical" evidence="6">
    <location>
        <begin position="240"/>
        <end position="264"/>
    </location>
</feature>
<dbReference type="InterPro" id="IPR001851">
    <property type="entry name" value="ABC_transp_permease"/>
</dbReference>
<evidence type="ECO:0000256" key="3">
    <source>
        <dbReference type="ARBA" id="ARBA00022692"/>
    </source>
</evidence>
<feature type="transmembrane region" description="Helical" evidence="6">
    <location>
        <begin position="12"/>
        <end position="29"/>
    </location>
</feature>
<proteinExistence type="predicted"/>
<keyword evidence="4 6" id="KW-1133">Transmembrane helix</keyword>
<feature type="transmembrane region" description="Helical" evidence="6">
    <location>
        <begin position="35"/>
        <end position="54"/>
    </location>
</feature>
<dbReference type="EMBL" id="LHXT01000057">
    <property type="protein sequence ID" value="KXA97317.1"/>
    <property type="molecule type" value="Genomic_DNA"/>
</dbReference>
<dbReference type="InterPro" id="IPR043428">
    <property type="entry name" value="LivM-like"/>
</dbReference>
<sequence length="306" mass="33575">MKNFKFNYRELALILFFLIPLFLTPIIVSNYYYQVIFINIMIFSLAGLSAWIIIGQTGIIFLAPIAFMEVGAYVFTISITTFGLPIWMAFLLGVAITAMLGGLLLTPAVRLGGFYMAVLSLILGSIFYNGIFVFPDLTGGSDGLSLSGTNLDTEPMFYFVGIVTILSFFLIHRARKTKIWTGFNLVEDNEFLAQYVGIDLVKCKLYTLIIGASVAGLSGCLYSFANQFVAPAIFGPVEGILVLMMPVIGGMSSILGPFVGGILIKLAPELLRVTGELRLLLFAGILIFTIKYAPEGIVPKIKRFFQ</sequence>
<dbReference type="PANTHER" id="PTHR30482">
    <property type="entry name" value="HIGH-AFFINITY BRANCHED-CHAIN AMINO ACID TRANSPORT SYSTEM PERMEASE"/>
    <property type="match status" value="1"/>
</dbReference>
<dbReference type="Proteomes" id="UP000070257">
    <property type="component" value="Unassembled WGS sequence"/>
</dbReference>
<reference evidence="7 8" key="1">
    <citation type="journal article" date="2016" name="Sci. Rep.">
        <title>Metabolic traits of an uncultured archaeal lineage -MSBL1- from brine pools of the Red Sea.</title>
        <authorList>
            <person name="Mwirichia R."/>
            <person name="Alam I."/>
            <person name="Rashid M."/>
            <person name="Vinu M."/>
            <person name="Ba-Alawi W."/>
            <person name="Anthony Kamau A."/>
            <person name="Kamanda Ngugi D."/>
            <person name="Goker M."/>
            <person name="Klenk H.P."/>
            <person name="Bajic V."/>
            <person name="Stingl U."/>
        </authorList>
    </citation>
    <scope>NUCLEOTIDE SEQUENCE [LARGE SCALE GENOMIC DNA]</scope>
    <source>
        <strain evidence="7">SCGC-AAA259J03</strain>
    </source>
</reference>